<dbReference type="FunFam" id="3.30.70.580:FF:000001">
    <property type="entry name" value="tRNA pseudouridine synthase A"/>
    <property type="match status" value="1"/>
</dbReference>
<dbReference type="InterPro" id="IPR020103">
    <property type="entry name" value="PsdUridine_synth_cat_dom_sf"/>
</dbReference>
<dbReference type="Gene3D" id="3.30.70.660">
    <property type="entry name" value="Pseudouridine synthase I, catalytic domain, C-terminal subdomain"/>
    <property type="match status" value="1"/>
</dbReference>
<dbReference type="InterPro" id="IPR001406">
    <property type="entry name" value="PsdUridine_synth_TruA"/>
</dbReference>
<evidence type="ECO:0000313" key="9">
    <source>
        <dbReference type="EMBL" id="VFP80757.1"/>
    </source>
</evidence>
<dbReference type="SUPFAM" id="SSF55120">
    <property type="entry name" value="Pseudouridine synthase"/>
    <property type="match status" value="1"/>
</dbReference>
<dbReference type="InterPro" id="IPR020094">
    <property type="entry name" value="TruA/RsuA/RluB/E/F_N"/>
</dbReference>
<dbReference type="Gene3D" id="3.30.70.580">
    <property type="entry name" value="Pseudouridine synthase I, catalytic domain, N-terminal subdomain"/>
    <property type="match status" value="1"/>
</dbReference>
<gene>
    <name evidence="4 9" type="primary">truA</name>
    <name evidence="9" type="ORF">ERCISPPS3390_646</name>
</gene>
<dbReference type="GO" id="GO:0003723">
    <property type="term" value="F:RNA binding"/>
    <property type="evidence" value="ECO:0007669"/>
    <property type="project" value="InterPro"/>
</dbReference>
<feature type="binding site" evidence="4 6">
    <location>
        <position position="114"/>
    </location>
    <ligand>
        <name>substrate</name>
    </ligand>
</feature>
<dbReference type="AlphaFoldDB" id="A0A451D588"/>
<dbReference type="PIRSF" id="PIRSF001430">
    <property type="entry name" value="tRNA_psdUrid_synth"/>
    <property type="match status" value="1"/>
</dbReference>
<sequence length="270" mass="30985">MINSIIKLAFGIEYDGTHYCGWQRQREANSVQEELERAIAKVANHVIDVVCAGRTDAGVHAIGQVIHFETKSERKDISWIRGVNSYLPADIVVRWVKVMPNAFHARFSAVSRSYRYIIYNHPYHRPAIFSSGMTYYDDFLDIDKMQRSAKCLLGENDFTSFRSSQCQSKSPKRYMMDLTVTRHGLYVIIDIQANSFVHRMVRNIVGSLIEVGCGHQPENWIGNILLRKDRQLAAGTAYAQGLYLMLVRYPLHYEVPQSSIEDFFLIPLLS</sequence>
<evidence type="ECO:0000256" key="4">
    <source>
        <dbReference type="HAMAP-Rule" id="MF_00171"/>
    </source>
</evidence>
<proteinExistence type="inferred from homology"/>
<feature type="domain" description="Pseudouridine synthase I TruA alpha/beta" evidence="8">
    <location>
        <begin position="149"/>
        <end position="250"/>
    </location>
</feature>
<feature type="active site" description="Nucleophile" evidence="4 5">
    <location>
        <position position="56"/>
    </location>
</feature>
<evidence type="ECO:0000256" key="6">
    <source>
        <dbReference type="PIRSR" id="PIRSR001430-2"/>
    </source>
</evidence>
<dbReference type="EMBL" id="LR217705">
    <property type="protein sequence ID" value="VFP80757.1"/>
    <property type="molecule type" value="Genomic_DNA"/>
</dbReference>
<keyword evidence="3 4" id="KW-0413">Isomerase</keyword>
<organism evidence="9 10">
    <name type="scientific">Candidatus Erwinia haradaeae</name>
    <dbReference type="NCBI Taxonomy" id="1922217"/>
    <lineage>
        <taxon>Bacteria</taxon>
        <taxon>Pseudomonadati</taxon>
        <taxon>Pseudomonadota</taxon>
        <taxon>Gammaproteobacteria</taxon>
        <taxon>Enterobacterales</taxon>
        <taxon>Erwiniaceae</taxon>
        <taxon>Erwinia</taxon>
    </lineage>
</organism>
<dbReference type="InterPro" id="IPR020097">
    <property type="entry name" value="PsdUridine_synth_TruA_a/b_dom"/>
</dbReference>
<dbReference type="RefSeq" id="WP_197095359.1">
    <property type="nucleotide sequence ID" value="NZ_LR217705.1"/>
</dbReference>
<dbReference type="NCBIfam" id="TIGR00071">
    <property type="entry name" value="hisT_truA"/>
    <property type="match status" value="1"/>
</dbReference>
<protein>
    <recommendedName>
        <fullName evidence="4">tRNA pseudouridine synthase A</fullName>
        <ecNumber evidence="4">5.4.99.12</ecNumber>
    </recommendedName>
    <alternativeName>
        <fullName evidence="4">tRNA pseudouridine(38-40) synthase</fullName>
    </alternativeName>
    <alternativeName>
        <fullName evidence="4">tRNA pseudouridylate synthase I</fullName>
    </alternativeName>
    <alternativeName>
        <fullName evidence="4">tRNA-uridine isomerase I</fullName>
    </alternativeName>
</protein>
<keyword evidence="2 4" id="KW-0819">tRNA processing</keyword>
<dbReference type="HAMAP" id="MF_00171">
    <property type="entry name" value="TruA"/>
    <property type="match status" value="1"/>
</dbReference>
<evidence type="ECO:0000256" key="7">
    <source>
        <dbReference type="RuleBase" id="RU003792"/>
    </source>
</evidence>
<evidence type="ECO:0000259" key="8">
    <source>
        <dbReference type="Pfam" id="PF01416"/>
    </source>
</evidence>
<dbReference type="PANTHER" id="PTHR11142:SF0">
    <property type="entry name" value="TRNA PSEUDOURIDINE SYNTHASE-LIKE 1"/>
    <property type="match status" value="1"/>
</dbReference>
<name>A0A451D588_9GAMM</name>
<dbReference type="InterPro" id="IPR020095">
    <property type="entry name" value="PsdUridine_synth_TruA_C"/>
</dbReference>
<feature type="domain" description="Pseudouridine synthase I TruA alpha/beta" evidence="8">
    <location>
        <begin position="13"/>
        <end position="107"/>
    </location>
</feature>
<comment type="similarity">
    <text evidence="1 4 7">Belongs to the tRNA pseudouridine synthase TruA family.</text>
</comment>
<dbReference type="CDD" id="cd02570">
    <property type="entry name" value="PseudoU_synth_EcTruA"/>
    <property type="match status" value="1"/>
</dbReference>
<dbReference type="GO" id="GO:0031119">
    <property type="term" value="P:tRNA pseudouridine synthesis"/>
    <property type="evidence" value="ECO:0007669"/>
    <property type="project" value="UniProtKB-UniRule"/>
</dbReference>
<dbReference type="Proteomes" id="UP000294338">
    <property type="component" value="Chromosome 1"/>
</dbReference>
<dbReference type="Pfam" id="PF01416">
    <property type="entry name" value="PseudoU_synth_1"/>
    <property type="match status" value="2"/>
</dbReference>
<dbReference type="GO" id="GO:0160147">
    <property type="term" value="F:tRNA pseudouridine(38-40) synthase activity"/>
    <property type="evidence" value="ECO:0007669"/>
    <property type="project" value="UniProtKB-EC"/>
</dbReference>
<dbReference type="EC" id="5.4.99.12" evidence="4"/>
<comment type="subunit">
    <text evidence="4">Homodimer.</text>
</comment>
<accession>A0A451D588</accession>
<dbReference type="PANTHER" id="PTHR11142">
    <property type="entry name" value="PSEUDOURIDYLATE SYNTHASE"/>
    <property type="match status" value="1"/>
</dbReference>
<evidence type="ECO:0000313" key="10">
    <source>
        <dbReference type="Proteomes" id="UP000294338"/>
    </source>
</evidence>
<evidence type="ECO:0000256" key="5">
    <source>
        <dbReference type="PIRSR" id="PIRSR001430-1"/>
    </source>
</evidence>
<evidence type="ECO:0000256" key="3">
    <source>
        <dbReference type="ARBA" id="ARBA00023235"/>
    </source>
</evidence>
<evidence type="ECO:0000256" key="2">
    <source>
        <dbReference type="ARBA" id="ARBA00022694"/>
    </source>
</evidence>
<evidence type="ECO:0000256" key="1">
    <source>
        <dbReference type="ARBA" id="ARBA00009375"/>
    </source>
</evidence>
<reference evidence="9 10" key="1">
    <citation type="submission" date="2019-02" db="EMBL/GenBank/DDBJ databases">
        <authorList>
            <person name="Manzano-Marin A."/>
            <person name="Manzano-Marin A."/>
        </authorList>
    </citation>
    <scope>NUCLEOTIDE SEQUENCE [LARGE SCALE GENOMIC DNA]</scope>
    <source>
        <strain evidence="9 10">ErCisplendens/pseudotsugae</strain>
    </source>
</reference>
<comment type="catalytic activity">
    <reaction evidence="4 7">
        <text>uridine(38/39/40) in tRNA = pseudouridine(38/39/40) in tRNA</text>
        <dbReference type="Rhea" id="RHEA:22376"/>
        <dbReference type="Rhea" id="RHEA-COMP:10085"/>
        <dbReference type="Rhea" id="RHEA-COMP:10087"/>
        <dbReference type="ChEBI" id="CHEBI:65314"/>
        <dbReference type="ChEBI" id="CHEBI:65315"/>
        <dbReference type="EC" id="5.4.99.12"/>
    </reaction>
</comment>
<comment type="caution">
    <text evidence="4">Lacks conserved residue(s) required for the propagation of feature annotation.</text>
</comment>
<comment type="function">
    <text evidence="4">Formation of pseudouridine at positions 38, 39 and 40 in the anticodon stem and loop of transfer RNAs.</text>
</comment>